<dbReference type="PROSITE" id="PS00889">
    <property type="entry name" value="CNMP_BINDING_2"/>
    <property type="match status" value="1"/>
</dbReference>
<dbReference type="CDD" id="cd00038">
    <property type="entry name" value="CAP_ED"/>
    <property type="match status" value="2"/>
</dbReference>
<dbReference type="SMART" id="SM00100">
    <property type="entry name" value="cNMP"/>
    <property type="match status" value="1"/>
</dbReference>
<name>A0A8J8NAW4_HALGN</name>
<dbReference type="InterPro" id="IPR000595">
    <property type="entry name" value="cNMP-bd_dom"/>
</dbReference>
<reference evidence="2" key="1">
    <citation type="submission" date="2019-06" db="EMBL/GenBank/DDBJ databases">
        <authorList>
            <person name="Zheng W."/>
        </authorList>
    </citation>
    <scope>NUCLEOTIDE SEQUENCE</scope>
    <source>
        <strain evidence="2">QDHG01</strain>
    </source>
</reference>
<dbReference type="PANTHER" id="PTHR23011">
    <property type="entry name" value="CYCLIC NUCLEOTIDE-BINDING DOMAIN CONTAINING PROTEIN"/>
    <property type="match status" value="1"/>
</dbReference>
<dbReference type="AlphaFoldDB" id="A0A8J8NAW4"/>
<dbReference type="Gene3D" id="2.60.120.10">
    <property type="entry name" value="Jelly Rolls"/>
    <property type="match status" value="2"/>
</dbReference>
<dbReference type="InterPro" id="IPR014710">
    <property type="entry name" value="RmlC-like_jellyroll"/>
</dbReference>
<dbReference type="EMBL" id="RRYP01029743">
    <property type="protein sequence ID" value="TNV71617.1"/>
    <property type="molecule type" value="Genomic_DNA"/>
</dbReference>
<evidence type="ECO:0000313" key="2">
    <source>
        <dbReference type="EMBL" id="TNV71617.1"/>
    </source>
</evidence>
<dbReference type="PANTHER" id="PTHR23011:SF28">
    <property type="entry name" value="CYCLIC NUCLEOTIDE-BINDING DOMAIN CONTAINING PROTEIN"/>
    <property type="match status" value="1"/>
</dbReference>
<dbReference type="PROSITE" id="PS50042">
    <property type="entry name" value="CNMP_BINDING_3"/>
    <property type="match status" value="2"/>
</dbReference>
<dbReference type="Pfam" id="PF00027">
    <property type="entry name" value="cNMP_binding"/>
    <property type="match status" value="2"/>
</dbReference>
<evidence type="ECO:0000313" key="3">
    <source>
        <dbReference type="Proteomes" id="UP000785679"/>
    </source>
</evidence>
<dbReference type="OrthoDB" id="290593at2759"/>
<accession>A0A8J8NAW4</accession>
<feature type="domain" description="Cyclic nucleotide-binding" evidence="1">
    <location>
        <begin position="170"/>
        <end position="243"/>
    </location>
</feature>
<keyword evidence="3" id="KW-1185">Reference proteome</keyword>
<proteinExistence type="predicted"/>
<dbReference type="Proteomes" id="UP000785679">
    <property type="component" value="Unassembled WGS sequence"/>
</dbReference>
<sequence>MDIKFVRELFQNKQRKKEVHEQIMKLVQDLKFFKEKKEIFDQILYFQMLKKLQFLETSKGEVLFHYGRNIYIQGSNNVEQFYVILQGQVAILCPKSKMISHKQIYEEYQQNEVPSSPKSSNDSLREIIMQQAYANFLGMRADLKQFDQDSLIDEYNHNPNDFKIDFWLERIVKRRFPSMKIVNMCYAGDQFGEIALIGHVRRTATVLCVTDCVLLTLSNSDFQTILHQYHQQVKNEKIQLLRNFSLFRALSDNKLKNMIEHIIVQKQSIFSIIYYENTIPEYIYFIKSGEVELLKIVNKTKQVSISLLQVGCVFGHQDIQNLRQYRAISKSSQCELYLIPVNIVLQFDQKQSDNQTEKQFYQQRLSRLLSERGQSKKKKQTLSPKSIESQYKGDKDYETFINYAYATKRYQQDQLECSPQNIKN</sequence>
<protein>
    <recommendedName>
        <fullName evidence="1">Cyclic nucleotide-binding domain-containing protein</fullName>
    </recommendedName>
</protein>
<dbReference type="InterPro" id="IPR018490">
    <property type="entry name" value="cNMP-bd_dom_sf"/>
</dbReference>
<organism evidence="2 3">
    <name type="scientific">Halteria grandinella</name>
    <dbReference type="NCBI Taxonomy" id="5974"/>
    <lineage>
        <taxon>Eukaryota</taxon>
        <taxon>Sar</taxon>
        <taxon>Alveolata</taxon>
        <taxon>Ciliophora</taxon>
        <taxon>Intramacronucleata</taxon>
        <taxon>Spirotrichea</taxon>
        <taxon>Stichotrichia</taxon>
        <taxon>Sporadotrichida</taxon>
        <taxon>Halteriidae</taxon>
        <taxon>Halteria</taxon>
    </lineage>
</organism>
<feature type="domain" description="Cyclic nucleotide-binding" evidence="1">
    <location>
        <begin position="246"/>
        <end position="329"/>
    </location>
</feature>
<evidence type="ECO:0000259" key="1">
    <source>
        <dbReference type="PROSITE" id="PS50042"/>
    </source>
</evidence>
<dbReference type="SUPFAM" id="SSF51206">
    <property type="entry name" value="cAMP-binding domain-like"/>
    <property type="match status" value="2"/>
</dbReference>
<dbReference type="InterPro" id="IPR018488">
    <property type="entry name" value="cNMP-bd_CS"/>
</dbReference>
<gene>
    <name evidence="2" type="ORF">FGO68_gene11718</name>
</gene>
<comment type="caution">
    <text evidence="2">The sequence shown here is derived from an EMBL/GenBank/DDBJ whole genome shotgun (WGS) entry which is preliminary data.</text>
</comment>